<evidence type="ECO:0000313" key="3">
    <source>
        <dbReference type="Proteomes" id="UP000704712"/>
    </source>
</evidence>
<gene>
    <name evidence="2" type="ORF">GN958_ATG19878</name>
</gene>
<dbReference type="Proteomes" id="UP000704712">
    <property type="component" value="Unassembled WGS sequence"/>
</dbReference>
<name>A0A8S9TSC5_PHYIN</name>
<feature type="coiled-coil region" evidence="1">
    <location>
        <begin position="22"/>
        <end position="49"/>
    </location>
</feature>
<keyword evidence="1" id="KW-0175">Coiled coil</keyword>
<dbReference type="AlphaFoldDB" id="A0A8S9TSC5"/>
<evidence type="ECO:0000256" key="1">
    <source>
        <dbReference type="SAM" id="Coils"/>
    </source>
</evidence>
<evidence type="ECO:0000313" key="2">
    <source>
        <dbReference type="EMBL" id="KAF4130873.1"/>
    </source>
</evidence>
<dbReference type="EMBL" id="JAACNO010002776">
    <property type="protein sequence ID" value="KAF4130873.1"/>
    <property type="molecule type" value="Genomic_DNA"/>
</dbReference>
<sequence>MDAAARHELEKAKDRKRRSVYRERRRVERESLQQEVEKLTEQLRNVQGHNNVLASTWKMIAERQLAARMTAEAEQKRLCEAVSGRAVLLERFHDLMNRRLTEWDDLSLSEGIDTRAASYQHKRVRLESTEDAIFSAYIDELDGVYAQTDEALRLRGLDDTRPNWDGPSENWTKDPDTGYFLYGGKLTLPFGFSELCPSRWYTAPLRHRQEGRQLYHGVDDPDKTLAFKFRITTRLASGKTASVVQRVAIRRYEQNERMVIVWRLFTEGEGAFFGMNADETGWSVVVPATGSAKTGIVMLTCIRNVPMHLSNVGANQPTVRQFANKLVEWGSENCTEATNAITLFLVCRKINLRCTAVQVQRNLWRSQKLSNSAEVETKESIILLHTIQADHFLAPLSSPLSRKLWTSSQYLKTCIICKSNLCCTARS</sequence>
<accession>A0A8S9TSC5</accession>
<protein>
    <recommendedName>
        <fullName evidence="4">BZIP domain-containing protein</fullName>
    </recommendedName>
</protein>
<organism evidence="2 3">
    <name type="scientific">Phytophthora infestans</name>
    <name type="common">Potato late blight agent</name>
    <name type="synonym">Botrytis infestans</name>
    <dbReference type="NCBI Taxonomy" id="4787"/>
    <lineage>
        <taxon>Eukaryota</taxon>
        <taxon>Sar</taxon>
        <taxon>Stramenopiles</taxon>
        <taxon>Oomycota</taxon>
        <taxon>Peronosporomycetes</taxon>
        <taxon>Peronosporales</taxon>
        <taxon>Peronosporaceae</taxon>
        <taxon>Phytophthora</taxon>
    </lineage>
</organism>
<evidence type="ECO:0008006" key="4">
    <source>
        <dbReference type="Google" id="ProtNLM"/>
    </source>
</evidence>
<comment type="caution">
    <text evidence="2">The sequence shown here is derived from an EMBL/GenBank/DDBJ whole genome shotgun (WGS) entry which is preliminary data.</text>
</comment>
<reference evidence="2" key="1">
    <citation type="submission" date="2020-03" db="EMBL/GenBank/DDBJ databases">
        <title>Hybrid Assembly of Korean Phytophthora infestans isolates.</title>
        <authorList>
            <person name="Prokchorchik M."/>
            <person name="Lee Y."/>
            <person name="Seo J."/>
            <person name="Cho J.-H."/>
            <person name="Park Y.-E."/>
            <person name="Jang D.-C."/>
            <person name="Im J.-S."/>
            <person name="Choi J.-G."/>
            <person name="Park H.-J."/>
            <person name="Lee G.-B."/>
            <person name="Lee Y.-G."/>
            <person name="Hong S.-Y."/>
            <person name="Cho K."/>
            <person name="Sohn K.H."/>
        </authorList>
    </citation>
    <scope>NUCLEOTIDE SEQUENCE</scope>
    <source>
        <strain evidence="2">KR_2_A2</strain>
    </source>
</reference>
<proteinExistence type="predicted"/>